<keyword evidence="1" id="KW-0732">Signal</keyword>
<evidence type="ECO:0000256" key="1">
    <source>
        <dbReference type="ARBA" id="ARBA00022729"/>
    </source>
</evidence>
<evidence type="ECO:0000313" key="3">
    <source>
        <dbReference type="Proteomes" id="UP000092093"/>
    </source>
</evidence>
<protein>
    <submittedName>
        <fullName evidence="2">Uncharacterized protein</fullName>
    </submittedName>
</protein>
<comment type="caution">
    <text evidence="2">The sequence shown here is derived from an EMBL/GenBank/DDBJ whole genome shotgun (WGS) entry which is preliminary data.</text>
</comment>
<gene>
    <name evidence="2" type="ORF">AN484_00050</name>
</gene>
<dbReference type="InterPro" id="IPR037873">
    <property type="entry name" value="BamE-like"/>
</dbReference>
<dbReference type="Gene3D" id="3.30.1450.10">
    <property type="match status" value="1"/>
</dbReference>
<dbReference type="EMBL" id="LJOW01000001">
    <property type="protein sequence ID" value="OBQ45647.1"/>
    <property type="molecule type" value="Genomic_DNA"/>
</dbReference>
<proteinExistence type="predicted"/>
<organism evidence="2 3">
    <name type="scientific">Aphanizomenon flos-aquae WA102</name>
    <dbReference type="NCBI Taxonomy" id="1710896"/>
    <lineage>
        <taxon>Bacteria</taxon>
        <taxon>Bacillati</taxon>
        <taxon>Cyanobacteriota</taxon>
        <taxon>Cyanophyceae</taxon>
        <taxon>Nostocales</taxon>
        <taxon>Aphanizomenonaceae</taxon>
        <taxon>Aphanizomenon</taxon>
    </lineage>
</organism>
<dbReference type="PATRIC" id="fig|1710896.3.peg.8"/>
<dbReference type="Proteomes" id="UP000092093">
    <property type="component" value="Unassembled WGS sequence"/>
</dbReference>
<dbReference type="AlphaFoldDB" id="A0A1B7X8H5"/>
<evidence type="ECO:0000313" key="2">
    <source>
        <dbReference type="EMBL" id="OBQ45647.1"/>
    </source>
</evidence>
<sequence>MANVTKKDFDKIELNMWEADVKKILGDPDDDNHEDWANYVPTILIWENPDGSKVQVTFSHNQVTEKKYIEKEENLEIEKQEQ</sequence>
<reference evidence="2 3" key="1">
    <citation type="submission" date="2015-09" db="EMBL/GenBank/DDBJ databases">
        <title>Aphanizomenon flos-aquae WA102.</title>
        <authorList>
            <person name="Driscoll C."/>
        </authorList>
    </citation>
    <scope>NUCLEOTIDE SEQUENCE [LARGE SCALE GENOMIC DNA]</scope>
    <source>
        <strain evidence="2">WA102</strain>
    </source>
</reference>
<name>A0A1B7X8H5_APHFL</name>
<accession>A0A1B7X8H5</accession>